<dbReference type="EMBL" id="SJPX01000002">
    <property type="protein sequence ID" value="TWU56249.1"/>
    <property type="molecule type" value="Genomic_DNA"/>
</dbReference>
<dbReference type="AlphaFoldDB" id="A0A5C6F961"/>
<accession>A0A5C6F961</accession>
<reference evidence="1 2" key="1">
    <citation type="submission" date="2019-02" db="EMBL/GenBank/DDBJ databases">
        <title>Deep-cultivation of Planctomycetes and their phenomic and genomic characterization uncovers novel biology.</title>
        <authorList>
            <person name="Wiegand S."/>
            <person name="Jogler M."/>
            <person name="Boedeker C."/>
            <person name="Pinto D."/>
            <person name="Vollmers J."/>
            <person name="Rivas-Marin E."/>
            <person name="Kohn T."/>
            <person name="Peeters S.H."/>
            <person name="Heuer A."/>
            <person name="Rast P."/>
            <person name="Oberbeckmann S."/>
            <person name="Bunk B."/>
            <person name="Jeske O."/>
            <person name="Meyerdierks A."/>
            <person name="Storesund J.E."/>
            <person name="Kallscheuer N."/>
            <person name="Luecker S."/>
            <person name="Lage O.M."/>
            <person name="Pohl T."/>
            <person name="Merkel B.J."/>
            <person name="Hornburger P."/>
            <person name="Mueller R.-W."/>
            <person name="Bruemmer F."/>
            <person name="Labrenz M."/>
            <person name="Spormann A.M."/>
            <person name="Op Den Camp H."/>
            <person name="Overmann J."/>
            <person name="Amann R."/>
            <person name="Jetten M.S.M."/>
            <person name="Mascher T."/>
            <person name="Medema M.H."/>
            <person name="Devos D.P."/>
            <person name="Kaster A.-K."/>
            <person name="Ovreas L."/>
            <person name="Rohde M."/>
            <person name="Galperin M.Y."/>
            <person name="Jogler C."/>
        </authorList>
    </citation>
    <scope>NUCLEOTIDE SEQUENCE [LARGE SCALE GENOMIC DNA]</scope>
    <source>
        <strain evidence="1 2">Poly59</strain>
    </source>
</reference>
<sequence length="122" mass="13356">MDGRYIAAVLDHDSPFIWVIANLSEDSIVHCTIPDVLLFLDSITSNPEFAARGEGTKVQLDVQSGVAHERITAVVTAMLEDIGWSVASRAGLIFKAEYNKHVETQQFQAQDGIPKNSNNRGS</sequence>
<dbReference type="Proteomes" id="UP000317977">
    <property type="component" value="Unassembled WGS sequence"/>
</dbReference>
<keyword evidence="2" id="KW-1185">Reference proteome</keyword>
<organism evidence="1 2">
    <name type="scientific">Rubripirellula reticaptiva</name>
    <dbReference type="NCBI Taxonomy" id="2528013"/>
    <lineage>
        <taxon>Bacteria</taxon>
        <taxon>Pseudomonadati</taxon>
        <taxon>Planctomycetota</taxon>
        <taxon>Planctomycetia</taxon>
        <taxon>Pirellulales</taxon>
        <taxon>Pirellulaceae</taxon>
        <taxon>Rubripirellula</taxon>
    </lineage>
</organism>
<gene>
    <name evidence="1" type="ORF">Poly59_25530</name>
</gene>
<proteinExistence type="predicted"/>
<name>A0A5C6F961_9BACT</name>
<evidence type="ECO:0000313" key="2">
    <source>
        <dbReference type="Proteomes" id="UP000317977"/>
    </source>
</evidence>
<evidence type="ECO:0000313" key="1">
    <source>
        <dbReference type="EMBL" id="TWU56249.1"/>
    </source>
</evidence>
<comment type="caution">
    <text evidence="1">The sequence shown here is derived from an EMBL/GenBank/DDBJ whole genome shotgun (WGS) entry which is preliminary data.</text>
</comment>
<protein>
    <submittedName>
        <fullName evidence="1">Uncharacterized protein</fullName>
    </submittedName>
</protein>